<reference evidence="1 2" key="1">
    <citation type="journal article" date="2012" name="Science">
        <title>The Paleozoic origin of enzymatic lignin decomposition reconstructed from 31 fungal genomes.</title>
        <authorList>
            <person name="Floudas D."/>
            <person name="Binder M."/>
            <person name="Riley R."/>
            <person name="Barry K."/>
            <person name="Blanchette R.A."/>
            <person name="Henrissat B."/>
            <person name="Martinez A.T."/>
            <person name="Otillar R."/>
            <person name="Spatafora J.W."/>
            <person name="Yadav J.S."/>
            <person name="Aerts A."/>
            <person name="Benoit I."/>
            <person name="Boyd A."/>
            <person name="Carlson A."/>
            <person name="Copeland A."/>
            <person name="Coutinho P.M."/>
            <person name="de Vries R.P."/>
            <person name="Ferreira P."/>
            <person name="Findley K."/>
            <person name="Foster B."/>
            <person name="Gaskell J."/>
            <person name="Glotzer D."/>
            <person name="Gorecki P."/>
            <person name="Heitman J."/>
            <person name="Hesse C."/>
            <person name="Hori C."/>
            <person name="Igarashi K."/>
            <person name="Jurgens J.A."/>
            <person name="Kallen N."/>
            <person name="Kersten P."/>
            <person name="Kohler A."/>
            <person name="Kuees U."/>
            <person name="Kumar T.K.A."/>
            <person name="Kuo A."/>
            <person name="LaButti K."/>
            <person name="Larrondo L.F."/>
            <person name="Lindquist E."/>
            <person name="Ling A."/>
            <person name="Lombard V."/>
            <person name="Lucas S."/>
            <person name="Lundell T."/>
            <person name="Martin R."/>
            <person name="McLaughlin D.J."/>
            <person name="Morgenstern I."/>
            <person name="Morin E."/>
            <person name="Murat C."/>
            <person name="Nagy L.G."/>
            <person name="Nolan M."/>
            <person name="Ohm R.A."/>
            <person name="Patyshakuliyeva A."/>
            <person name="Rokas A."/>
            <person name="Ruiz-Duenas F.J."/>
            <person name="Sabat G."/>
            <person name="Salamov A."/>
            <person name="Samejima M."/>
            <person name="Schmutz J."/>
            <person name="Slot J.C."/>
            <person name="St John F."/>
            <person name="Stenlid J."/>
            <person name="Sun H."/>
            <person name="Sun S."/>
            <person name="Syed K."/>
            <person name="Tsang A."/>
            <person name="Wiebenga A."/>
            <person name="Young D."/>
            <person name="Pisabarro A."/>
            <person name="Eastwood D.C."/>
            <person name="Martin F."/>
            <person name="Cullen D."/>
            <person name="Grigoriev I.V."/>
            <person name="Hibbett D.S."/>
        </authorList>
    </citation>
    <scope>NUCLEOTIDE SEQUENCE [LARGE SCALE GENOMIC DNA]</scope>
    <source>
        <strain evidence="1 2">MD-104</strain>
    </source>
</reference>
<dbReference type="EMBL" id="KB468113">
    <property type="protein sequence ID" value="PCH40890.1"/>
    <property type="molecule type" value="Genomic_DNA"/>
</dbReference>
<gene>
    <name evidence="1" type="ORF">WOLCODRAFT_150915</name>
</gene>
<dbReference type="AlphaFoldDB" id="A0A2H3JF97"/>
<evidence type="ECO:0000313" key="1">
    <source>
        <dbReference type="EMBL" id="PCH40890.1"/>
    </source>
</evidence>
<sequence length="151" mass="16716">MRDPSSIRRLFKLKRGTTGRRARKLSGRSTSLNTFLLARSSLRLTPPSADTMIICLLMRRPADIKASSVEDESSLPRVYVRLVVYGHIHIYEEDRSISGTLIEHSSGRSPSSASLNIVAAIITPDSSTTSMFGIRGSQILQVPTTLPNYFH</sequence>
<keyword evidence="2" id="KW-1185">Reference proteome</keyword>
<organism evidence="1 2">
    <name type="scientific">Wolfiporia cocos (strain MD-104)</name>
    <name type="common">Brown rot fungus</name>
    <dbReference type="NCBI Taxonomy" id="742152"/>
    <lineage>
        <taxon>Eukaryota</taxon>
        <taxon>Fungi</taxon>
        <taxon>Dikarya</taxon>
        <taxon>Basidiomycota</taxon>
        <taxon>Agaricomycotina</taxon>
        <taxon>Agaricomycetes</taxon>
        <taxon>Polyporales</taxon>
        <taxon>Phaeolaceae</taxon>
        <taxon>Wolfiporia</taxon>
    </lineage>
</organism>
<proteinExistence type="predicted"/>
<evidence type="ECO:0000313" key="2">
    <source>
        <dbReference type="Proteomes" id="UP000218811"/>
    </source>
</evidence>
<dbReference type="Proteomes" id="UP000218811">
    <property type="component" value="Unassembled WGS sequence"/>
</dbReference>
<accession>A0A2H3JF97</accession>
<protein>
    <submittedName>
        <fullName evidence="1">Uncharacterized protein</fullName>
    </submittedName>
</protein>
<name>A0A2H3JF97_WOLCO</name>